<dbReference type="EMBL" id="MU069458">
    <property type="protein sequence ID" value="KAF5842621.1"/>
    <property type="molecule type" value="Genomic_DNA"/>
</dbReference>
<sequence length="102" mass="11832">MHVSTGFRVNGSRAKKSNPNCSVDFSIDEDAEPGKAFVELHFADEDKRKVFMADRRAEEITRLMEEKGTELETRSVLKEVKFDPWKPENRLDSSKFVRARQQ</sequence>
<evidence type="ECO:0000313" key="2">
    <source>
        <dbReference type="EMBL" id="KAF5842621.1"/>
    </source>
</evidence>
<gene>
    <name evidence="2" type="ORF">DUNSADRAFT_6091</name>
</gene>
<feature type="region of interest" description="Disordered" evidence="1">
    <location>
        <begin position="1"/>
        <end position="20"/>
    </location>
</feature>
<dbReference type="Gene3D" id="3.40.30.10">
    <property type="entry name" value="Glutaredoxin"/>
    <property type="match status" value="1"/>
</dbReference>
<keyword evidence="3" id="KW-1185">Reference proteome</keyword>
<dbReference type="Proteomes" id="UP000815325">
    <property type="component" value="Unassembled WGS sequence"/>
</dbReference>
<evidence type="ECO:0000313" key="3">
    <source>
        <dbReference type="Proteomes" id="UP000815325"/>
    </source>
</evidence>
<accession>A0ABQ7H6Z8</accession>
<evidence type="ECO:0008006" key="4">
    <source>
        <dbReference type="Google" id="ProtNLM"/>
    </source>
</evidence>
<comment type="caution">
    <text evidence="2">The sequence shown here is derived from an EMBL/GenBank/DDBJ whole genome shotgun (WGS) entry which is preliminary data.</text>
</comment>
<protein>
    <recommendedName>
        <fullName evidence="4">Encoded protein</fullName>
    </recommendedName>
</protein>
<organism evidence="2 3">
    <name type="scientific">Dunaliella salina</name>
    <name type="common">Green alga</name>
    <name type="synonym">Protococcus salinus</name>
    <dbReference type="NCBI Taxonomy" id="3046"/>
    <lineage>
        <taxon>Eukaryota</taxon>
        <taxon>Viridiplantae</taxon>
        <taxon>Chlorophyta</taxon>
        <taxon>core chlorophytes</taxon>
        <taxon>Chlorophyceae</taxon>
        <taxon>CS clade</taxon>
        <taxon>Chlamydomonadales</taxon>
        <taxon>Dunaliellaceae</taxon>
        <taxon>Dunaliella</taxon>
    </lineage>
</organism>
<reference evidence="2" key="1">
    <citation type="submission" date="2017-08" db="EMBL/GenBank/DDBJ databases">
        <authorList>
            <person name="Polle J.E."/>
            <person name="Barry K."/>
            <person name="Cushman J."/>
            <person name="Schmutz J."/>
            <person name="Tran D."/>
            <person name="Hathwaick L.T."/>
            <person name="Yim W.C."/>
            <person name="Jenkins J."/>
            <person name="Mckie-Krisberg Z.M."/>
            <person name="Prochnik S."/>
            <person name="Lindquist E."/>
            <person name="Dockter R.B."/>
            <person name="Adam C."/>
            <person name="Molina H."/>
            <person name="Bunkerborg J."/>
            <person name="Jin E."/>
            <person name="Buchheim M."/>
            <person name="Magnuson J."/>
        </authorList>
    </citation>
    <scope>NUCLEOTIDE SEQUENCE</scope>
    <source>
        <strain evidence="2">CCAP 19/18</strain>
    </source>
</reference>
<evidence type="ECO:0000256" key="1">
    <source>
        <dbReference type="SAM" id="MobiDB-lite"/>
    </source>
</evidence>
<name>A0ABQ7H6Z8_DUNSA</name>
<proteinExistence type="predicted"/>